<organism evidence="1 2">
    <name type="scientific">Hibiscus sabdariffa</name>
    <name type="common">roselle</name>
    <dbReference type="NCBI Taxonomy" id="183260"/>
    <lineage>
        <taxon>Eukaryota</taxon>
        <taxon>Viridiplantae</taxon>
        <taxon>Streptophyta</taxon>
        <taxon>Embryophyta</taxon>
        <taxon>Tracheophyta</taxon>
        <taxon>Spermatophyta</taxon>
        <taxon>Magnoliopsida</taxon>
        <taxon>eudicotyledons</taxon>
        <taxon>Gunneridae</taxon>
        <taxon>Pentapetalae</taxon>
        <taxon>rosids</taxon>
        <taxon>malvids</taxon>
        <taxon>Malvales</taxon>
        <taxon>Malvaceae</taxon>
        <taxon>Malvoideae</taxon>
        <taxon>Hibiscus</taxon>
    </lineage>
</organism>
<accession>A0ABR1Z796</accession>
<name>A0ABR1Z796_9ROSI</name>
<sequence>MRRNQQVSDSVEYGIDKLHRAADRFLVYPLAAVEGAIQGAARGVHNVATHKHLSDRAIGAGNHSKCKCKSGKPHGSACGSSPYEFYGYTPAAAPPMPPPAPAAPPSQFQHHYHAAFPVPCRPPY</sequence>
<proteinExistence type="predicted"/>
<evidence type="ECO:0000313" key="2">
    <source>
        <dbReference type="Proteomes" id="UP001472677"/>
    </source>
</evidence>
<dbReference type="Proteomes" id="UP001472677">
    <property type="component" value="Unassembled WGS sequence"/>
</dbReference>
<comment type="caution">
    <text evidence="1">The sequence shown here is derived from an EMBL/GenBank/DDBJ whole genome shotgun (WGS) entry which is preliminary data.</text>
</comment>
<protein>
    <submittedName>
        <fullName evidence="1">Uncharacterized protein</fullName>
    </submittedName>
</protein>
<evidence type="ECO:0000313" key="1">
    <source>
        <dbReference type="EMBL" id="KAK8475465.1"/>
    </source>
</evidence>
<dbReference type="EMBL" id="JBBPBM010002689">
    <property type="protein sequence ID" value="KAK8475465.1"/>
    <property type="molecule type" value="Genomic_DNA"/>
</dbReference>
<keyword evidence="2" id="KW-1185">Reference proteome</keyword>
<reference evidence="1 2" key="1">
    <citation type="journal article" date="2024" name="G3 (Bethesda)">
        <title>Genome assembly of Hibiscus sabdariffa L. provides insights into metabolisms of medicinal natural products.</title>
        <authorList>
            <person name="Kim T."/>
        </authorList>
    </citation>
    <scope>NUCLEOTIDE SEQUENCE [LARGE SCALE GENOMIC DNA]</scope>
    <source>
        <strain evidence="1">TK-2024</strain>
        <tissue evidence="1">Old leaves</tissue>
    </source>
</reference>
<gene>
    <name evidence="1" type="ORF">V6N12_053021</name>
</gene>